<keyword evidence="8" id="KW-1185">Reference proteome</keyword>
<feature type="transmembrane region" description="Helical" evidence="5">
    <location>
        <begin position="168"/>
        <end position="186"/>
    </location>
</feature>
<proteinExistence type="predicted"/>
<feature type="transmembrane region" description="Helical" evidence="5">
    <location>
        <begin position="255"/>
        <end position="278"/>
    </location>
</feature>
<feature type="transmembrane region" description="Helical" evidence="5">
    <location>
        <begin position="50"/>
        <end position="70"/>
    </location>
</feature>
<dbReference type="EMBL" id="JAGINU010000001">
    <property type="protein sequence ID" value="MBP2366927.1"/>
    <property type="molecule type" value="Genomic_DNA"/>
</dbReference>
<organism evidence="7 8">
    <name type="scientific">Pseudonocardia parietis</name>
    <dbReference type="NCBI Taxonomy" id="570936"/>
    <lineage>
        <taxon>Bacteria</taxon>
        <taxon>Bacillati</taxon>
        <taxon>Actinomycetota</taxon>
        <taxon>Actinomycetes</taxon>
        <taxon>Pseudonocardiales</taxon>
        <taxon>Pseudonocardiaceae</taxon>
        <taxon>Pseudonocardia</taxon>
    </lineage>
</organism>
<accession>A0ABS4VSM5</accession>
<name>A0ABS4VSM5_9PSEU</name>
<feature type="transmembrane region" description="Helical" evidence="5">
    <location>
        <begin position="390"/>
        <end position="410"/>
    </location>
</feature>
<feature type="transmembrane region" description="Helical" evidence="5">
    <location>
        <begin position="290"/>
        <end position="310"/>
    </location>
</feature>
<dbReference type="PROSITE" id="PS50850">
    <property type="entry name" value="MFS"/>
    <property type="match status" value="1"/>
</dbReference>
<feature type="transmembrane region" description="Helical" evidence="5">
    <location>
        <begin position="108"/>
        <end position="129"/>
    </location>
</feature>
<dbReference type="PANTHER" id="PTHR11662">
    <property type="entry name" value="SOLUTE CARRIER FAMILY 17"/>
    <property type="match status" value="1"/>
</dbReference>
<comment type="caution">
    <text evidence="7">The sequence shown here is derived from an EMBL/GenBank/DDBJ whole genome shotgun (WGS) entry which is preliminary data.</text>
</comment>
<sequence>MTLSHSARTRWVIALLMLFTAINFADKSIIGLVAAPMMADLGLTVTEYGAISSAFYLLFSISAVVFGFLGNRVPGRWLLVGLAVVWSVAQLPVAIPAAGFGVLLATRILLGAGEGPGVPLGMHVAFTWVAEHKRAFTAALLTVGSGLGVIVGAPLLNALIEVAGWRSPFLVLGVTGLIWVVAWLLIGGDGPYSVASPAADAAVAAEPRIPYRRLLTTGTWLGTLFSGFAVYWGLVLGISYLPLYLTEVAGYSRSSIGFLASLPAYVSIVFMLGGGALAGRLLRRGTSRRLAQGVLGGVFALVSGLSMILLTRVDGGATMLILPLIALGFGIGNAQTPLSQAAVADTVPARQRGAALGVWYAVVSIASIIAPVLSGAIVDAAGDRATGFGIVFDLAGVLAVLGGLVAMVTVRPDRDAARLGLGGAETSRAAAGRA</sequence>
<dbReference type="RefSeq" id="WP_210027020.1">
    <property type="nucleotide sequence ID" value="NZ_JAGINU010000001.1"/>
</dbReference>
<feature type="transmembrane region" description="Helical" evidence="5">
    <location>
        <begin position="316"/>
        <end position="334"/>
    </location>
</feature>
<feature type="transmembrane region" description="Helical" evidence="5">
    <location>
        <begin position="77"/>
        <end position="102"/>
    </location>
</feature>
<gene>
    <name evidence="7" type="ORF">JOF36_002623</name>
</gene>
<feature type="transmembrane region" description="Helical" evidence="5">
    <location>
        <begin position="355"/>
        <end position="378"/>
    </location>
</feature>
<evidence type="ECO:0000256" key="1">
    <source>
        <dbReference type="ARBA" id="ARBA00004651"/>
    </source>
</evidence>
<evidence type="ECO:0000259" key="6">
    <source>
        <dbReference type="PROSITE" id="PS50850"/>
    </source>
</evidence>
<dbReference type="Proteomes" id="UP001519295">
    <property type="component" value="Unassembled WGS sequence"/>
</dbReference>
<reference evidence="7 8" key="1">
    <citation type="submission" date="2021-03" db="EMBL/GenBank/DDBJ databases">
        <title>Sequencing the genomes of 1000 actinobacteria strains.</title>
        <authorList>
            <person name="Klenk H.-P."/>
        </authorList>
    </citation>
    <scope>NUCLEOTIDE SEQUENCE [LARGE SCALE GENOMIC DNA]</scope>
    <source>
        <strain evidence="7 8">DSM 45256</strain>
    </source>
</reference>
<dbReference type="Pfam" id="PF07690">
    <property type="entry name" value="MFS_1"/>
    <property type="match status" value="1"/>
</dbReference>
<evidence type="ECO:0000313" key="8">
    <source>
        <dbReference type="Proteomes" id="UP001519295"/>
    </source>
</evidence>
<keyword evidence="3 5" id="KW-1133">Transmembrane helix</keyword>
<feature type="transmembrane region" description="Helical" evidence="5">
    <location>
        <begin position="218"/>
        <end position="243"/>
    </location>
</feature>
<evidence type="ECO:0000313" key="7">
    <source>
        <dbReference type="EMBL" id="MBP2366927.1"/>
    </source>
</evidence>
<keyword evidence="2 5" id="KW-0812">Transmembrane</keyword>
<keyword evidence="4 5" id="KW-0472">Membrane</keyword>
<dbReference type="Gene3D" id="1.20.1250.20">
    <property type="entry name" value="MFS general substrate transporter like domains"/>
    <property type="match status" value="2"/>
</dbReference>
<feature type="transmembrane region" description="Helical" evidence="5">
    <location>
        <begin position="12"/>
        <end position="38"/>
    </location>
</feature>
<evidence type="ECO:0000256" key="2">
    <source>
        <dbReference type="ARBA" id="ARBA00022692"/>
    </source>
</evidence>
<dbReference type="PANTHER" id="PTHR11662:SF450">
    <property type="entry name" value="BLR1003 PROTEIN"/>
    <property type="match status" value="1"/>
</dbReference>
<dbReference type="InterPro" id="IPR011701">
    <property type="entry name" value="MFS"/>
</dbReference>
<evidence type="ECO:0000256" key="5">
    <source>
        <dbReference type="SAM" id="Phobius"/>
    </source>
</evidence>
<protein>
    <submittedName>
        <fullName evidence="7">MFS family permease</fullName>
    </submittedName>
</protein>
<evidence type="ECO:0000256" key="4">
    <source>
        <dbReference type="ARBA" id="ARBA00023136"/>
    </source>
</evidence>
<dbReference type="SUPFAM" id="SSF103473">
    <property type="entry name" value="MFS general substrate transporter"/>
    <property type="match status" value="1"/>
</dbReference>
<feature type="domain" description="Major facilitator superfamily (MFS) profile" evidence="6">
    <location>
        <begin position="12"/>
        <end position="414"/>
    </location>
</feature>
<evidence type="ECO:0000256" key="3">
    <source>
        <dbReference type="ARBA" id="ARBA00022989"/>
    </source>
</evidence>
<dbReference type="InterPro" id="IPR050382">
    <property type="entry name" value="MFS_Na/Anion_cotransporter"/>
</dbReference>
<dbReference type="InterPro" id="IPR020846">
    <property type="entry name" value="MFS_dom"/>
</dbReference>
<dbReference type="InterPro" id="IPR036259">
    <property type="entry name" value="MFS_trans_sf"/>
</dbReference>
<feature type="transmembrane region" description="Helical" evidence="5">
    <location>
        <begin position="136"/>
        <end position="156"/>
    </location>
</feature>
<comment type="subcellular location">
    <subcellularLocation>
        <location evidence="1">Cell membrane</location>
        <topology evidence="1">Multi-pass membrane protein</topology>
    </subcellularLocation>
</comment>